<dbReference type="GO" id="GO:0016020">
    <property type="term" value="C:membrane"/>
    <property type="evidence" value="ECO:0007669"/>
    <property type="project" value="UniProtKB-SubCell"/>
</dbReference>
<evidence type="ECO:0000313" key="11">
    <source>
        <dbReference type="Proteomes" id="UP000245423"/>
    </source>
</evidence>
<dbReference type="Pfam" id="PF01545">
    <property type="entry name" value="Cation_efflux"/>
    <property type="match status" value="1"/>
</dbReference>
<dbReference type="InterPro" id="IPR058533">
    <property type="entry name" value="Cation_efflux_TM"/>
</dbReference>
<evidence type="ECO:0000313" key="10">
    <source>
        <dbReference type="EMBL" id="SHD77332.1"/>
    </source>
</evidence>
<dbReference type="SUPFAM" id="SSF160240">
    <property type="entry name" value="Cation efflux protein cytoplasmic domain-like"/>
    <property type="match status" value="1"/>
</dbReference>
<evidence type="ECO:0000256" key="5">
    <source>
        <dbReference type="ARBA" id="ARBA00022989"/>
    </source>
</evidence>
<dbReference type="EMBL" id="LT669839">
    <property type="protein sequence ID" value="SHD77332.1"/>
    <property type="molecule type" value="Genomic_DNA"/>
</dbReference>
<dbReference type="RefSeq" id="WP_005582066.1">
    <property type="nucleotide sequence ID" value="NZ_LT669839.1"/>
</dbReference>
<dbReference type="PANTHER" id="PTHR43840:SF15">
    <property type="entry name" value="MITOCHONDRIAL METAL TRANSPORTER 1-RELATED"/>
    <property type="match status" value="1"/>
</dbReference>
<dbReference type="Proteomes" id="UP000245423">
    <property type="component" value="Chromosome 1"/>
</dbReference>
<dbReference type="AlphaFoldDB" id="M1Z3E7"/>
<evidence type="ECO:0000256" key="2">
    <source>
        <dbReference type="ARBA" id="ARBA00008114"/>
    </source>
</evidence>
<dbReference type="GO" id="GO:0008324">
    <property type="term" value="F:monoatomic cation transmembrane transporter activity"/>
    <property type="evidence" value="ECO:0007669"/>
    <property type="project" value="InterPro"/>
</dbReference>
<dbReference type="OrthoDB" id="9806522at2"/>
<feature type="domain" description="Cation efflux protein transmembrane" evidence="8">
    <location>
        <begin position="12"/>
        <end position="203"/>
    </location>
</feature>
<evidence type="ECO:0000259" key="9">
    <source>
        <dbReference type="Pfam" id="PF16916"/>
    </source>
</evidence>
<evidence type="ECO:0000256" key="1">
    <source>
        <dbReference type="ARBA" id="ARBA00004141"/>
    </source>
</evidence>
<sequence>MENYELGVKVSIITIIINIVLSAAKIIAGVIGQSSAMLADGVHTLSDVLTTLVVLLGLKISSKEADENHPYGHEKYEPVFAKILSIFLAVTGILIGYEGIKILITGEIKTPGTIALIAALISIITKEGMFWYTIKAAKKVKSFSMEADAWHHRTDAMSSIGTFVGILGARMGLRILDPIAAIIVSLFIIKVGIDLYLQSIKGLVDEAADDEIIEKIRELAFSVEGVKDIKNLKTRIFGNRIYVDVDILVNGTLTVIEGHEIAEKVHDLIEKSIDDVKHCMVHVEPEIGTKK</sequence>
<feature type="transmembrane region" description="Helical" evidence="7">
    <location>
        <begin position="79"/>
        <end position="100"/>
    </location>
</feature>
<gene>
    <name evidence="10" type="ORF">CUESP1_1974</name>
</gene>
<comment type="similarity">
    <text evidence="2">Belongs to the cation diffusion facilitator (CDF) transporter (TC 2.A.4) family.</text>
</comment>
<dbReference type="NCBIfam" id="TIGR01297">
    <property type="entry name" value="CDF"/>
    <property type="match status" value="1"/>
</dbReference>
<dbReference type="InterPro" id="IPR027469">
    <property type="entry name" value="Cation_efflux_TMD_sf"/>
</dbReference>
<feature type="transmembrane region" description="Helical" evidence="7">
    <location>
        <begin position="12"/>
        <end position="31"/>
    </location>
</feature>
<keyword evidence="5 7" id="KW-1133">Transmembrane helix</keyword>
<feature type="transmembrane region" description="Helical" evidence="7">
    <location>
        <begin position="112"/>
        <end position="134"/>
    </location>
</feature>
<dbReference type="InterPro" id="IPR050291">
    <property type="entry name" value="CDF_Transporter"/>
</dbReference>
<evidence type="ECO:0000256" key="6">
    <source>
        <dbReference type="ARBA" id="ARBA00023136"/>
    </source>
</evidence>
<dbReference type="SUPFAM" id="SSF161111">
    <property type="entry name" value="Cation efflux protein transmembrane domain-like"/>
    <property type="match status" value="1"/>
</dbReference>
<dbReference type="Gene3D" id="3.30.70.1350">
    <property type="entry name" value="Cation efflux protein, cytoplasmic domain"/>
    <property type="match status" value="1"/>
</dbReference>
<name>M1Z3E7_9FIRM</name>
<dbReference type="InterPro" id="IPR002524">
    <property type="entry name" value="Cation_efflux"/>
</dbReference>
<organism evidence="10 11">
    <name type="scientific">[Clostridium] ultunense Esp</name>
    <dbReference type="NCBI Taxonomy" id="1288971"/>
    <lineage>
        <taxon>Bacteria</taxon>
        <taxon>Bacillati</taxon>
        <taxon>Bacillota</taxon>
        <taxon>Tissierellia</taxon>
        <taxon>Tissierellales</taxon>
        <taxon>Tepidimicrobiaceae</taxon>
        <taxon>Schnuerera</taxon>
    </lineage>
</organism>
<feature type="domain" description="Cation efflux protein cytoplasmic" evidence="9">
    <location>
        <begin position="209"/>
        <end position="286"/>
    </location>
</feature>
<dbReference type="InterPro" id="IPR036837">
    <property type="entry name" value="Cation_efflux_CTD_sf"/>
</dbReference>
<proteinExistence type="inferred from homology"/>
<dbReference type="Pfam" id="PF16916">
    <property type="entry name" value="ZT_dimer"/>
    <property type="match status" value="1"/>
</dbReference>
<keyword evidence="11" id="KW-1185">Reference proteome</keyword>
<evidence type="ECO:0000256" key="7">
    <source>
        <dbReference type="SAM" id="Phobius"/>
    </source>
</evidence>
<keyword evidence="3" id="KW-0813">Transport</keyword>
<dbReference type="PANTHER" id="PTHR43840">
    <property type="entry name" value="MITOCHONDRIAL METAL TRANSPORTER 1-RELATED"/>
    <property type="match status" value="1"/>
</dbReference>
<keyword evidence="4 7" id="KW-0812">Transmembrane</keyword>
<reference evidence="10 11" key="1">
    <citation type="submission" date="2016-11" db="EMBL/GenBank/DDBJ databases">
        <authorList>
            <person name="Manzoor S."/>
        </authorList>
    </citation>
    <scope>NUCLEOTIDE SEQUENCE [LARGE SCALE GENOMIC DNA]</scope>
    <source>
        <strain evidence="10">Clostridium ultunense strain Esp</strain>
    </source>
</reference>
<protein>
    <submittedName>
        <fullName evidence="10">Cation diffusion facilitator family transporter</fullName>
    </submittedName>
</protein>
<accession>M1Z3E7</accession>
<dbReference type="Gene3D" id="1.20.1510.10">
    <property type="entry name" value="Cation efflux protein transmembrane domain"/>
    <property type="match status" value="1"/>
</dbReference>
<dbReference type="HOGENOM" id="CLU_013430_3_3_9"/>
<evidence type="ECO:0000259" key="8">
    <source>
        <dbReference type="Pfam" id="PF01545"/>
    </source>
</evidence>
<dbReference type="InterPro" id="IPR027470">
    <property type="entry name" value="Cation_efflux_CTD"/>
</dbReference>
<comment type="subcellular location">
    <subcellularLocation>
        <location evidence="1">Membrane</location>
        <topology evidence="1">Multi-pass membrane protein</topology>
    </subcellularLocation>
</comment>
<dbReference type="FunFam" id="1.20.1510.10:FF:000006">
    <property type="entry name" value="Divalent cation efflux transporter"/>
    <property type="match status" value="1"/>
</dbReference>
<evidence type="ECO:0000256" key="3">
    <source>
        <dbReference type="ARBA" id="ARBA00022448"/>
    </source>
</evidence>
<evidence type="ECO:0000256" key="4">
    <source>
        <dbReference type="ARBA" id="ARBA00022692"/>
    </source>
</evidence>
<keyword evidence="6 7" id="KW-0472">Membrane</keyword>